<dbReference type="InterPro" id="IPR003594">
    <property type="entry name" value="HATPase_dom"/>
</dbReference>
<dbReference type="PROSITE" id="PS50109">
    <property type="entry name" value="HIS_KIN"/>
    <property type="match status" value="1"/>
</dbReference>
<dbReference type="EMBL" id="BPQV01000004">
    <property type="protein sequence ID" value="GJE27032.1"/>
    <property type="molecule type" value="Genomic_DNA"/>
</dbReference>
<protein>
    <recommendedName>
        <fullName evidence="2">histidine kinase</fullName>
        <ecNumber evidence="2">2.7.13.3</ecNumber>
    </recommendedName>
</protein>
<dbReference type="RefSeq" id="WP_238310885.1">
    <property type="nucleotide sequence ID" value="NZ_BPQV01000004.1"/>
</dbReference>
<dbReference type="Proteomes" id="UP001055156">
    <property type="component" value="Unassembled WGS sequence"/>
</dbReference>
<dbReference type="Gene3D" id="1.10.287.130">
    <property type="match status" value="1"/>
</dbReference>
<sequence length="606" mass="64477">MFERASERIRRWLDAVGHLQLLAILAFLGPALVLAVVTLQSRTLLLQSAADRAGRLADLLAQHATTTFDTYNLTFNRVEDYLRDAPRPLEEAPLHRLLSQLDGEVRSTDALVYYDPSWNTAAHSRFMPTARTYVGDRDYIRMVEAQSAGGETLLSGKQGLVVSRPFRSRITGAVILVAARGLHDASGRLQGGLGVVLSQSVYQDFYRTAALSKSDRVALIRADGRVLAQIPPAPAAPEPSYAAAPAVNGLAASFERPLPLIDGTADTVSDADGIRRIAGLRRVEGYPAYVEVGLAVEGLLAHWRRGVAVNAVIAALTSLALFALARLALAKTRAEAEAQRLLLAEAEERAKAEAALRQAQKMEALGQLTGGIAHDFNTVLNVVLVNLENARRWLDDGRAKEPGRLDGYVLAATQGAERGVALTRRLLGFAHPQAMEAGPVMVSRLVFGVLELLGQAAGSGVRITLDCPRSLPPALADANALETALLNLVVNARDAMPNGGRVHIAARAETVKPGALAAIRPGRYVVVGVEDTGRGMDAEAVARATEPFFTTKPPGMGSGLGLAMVDRFARQSGGLLGLTSRPGHGTLVEIWLPAAEVPAPQPVVTS</sequence>
<proteinExistence type="predicted"/>
<dbReference type="SUPFAM" id="SSF47384">
    <property type="entry name" value="Homodimeric domain of signal transducing histidine kinase"/>
    <property type="match status" value="1"/>
</dbReference>
<dbReference type="EC" id="2.7.13.3" evidence="2"/>
<dbReference type="PANTHER" id="PTHR43065:SF49">
    <property type="entry name" value="HISTIDINE KINASE"/>
    <property type="match status" value="1"/>
</dbReference>
<dbReference type="Gene3D" id="3.30.450.20">
    <property type="entry name" value="PAS domain"/>
    <property type="match status" value="2"/>
</dbReference>
<feature type="domain" description="Histidine kinase" evidence="4">
    <location>
        <begin position="371"/>
        <end position="596"/>
    </location>
</feature>
<dbReference type="InterPro" id="IPR036097">
    <property type="entry name" value="HisK_dim/P_sf"/>
</dbReference>
<evidence type="ECO:0000313" key="6">
    <source>
        <dbReference type="Proteomes" id="UP001055156"/>
    </source>
</evidence>
<name>A0ABQ4T8W8_METOR</name>
<dbReference type="InterPro" id="IPR004358">
    <property type="entry name" value="Sig_transdc_His_kin-like_C"/>
</dbReference>
<gene>
    <name evidence="5" type="primary">sasA_4</name>
    <name evidence="5" type="ORF">LKMONMHP_1888</name>
</gene>
<dbReference type="Gene3D" id="3.30.565.10">
    <property type="entry name" value="Histidine kinase-like ATPase, C-terminal domain"/>
    <property type="match status" value="1"/>
</dbReference>
<evidence type="ECO:0000256" key="2">
    <source>
        <dbReference type="ARBA" id="ARBA00012438"/>
    </source>
</evidence>
<feature type="coiled-coil region" evidence="3">
    <location>
        <begin position="329"/>
        <end position="365"/>
    </location>
</feature>
<dbReference type="InterPro" id="IPR036890">
    <property type="entry name" value="HATPase_C_sf"/>
</dbReference>
<evidence type="ECO:0000259" key="4">
    <source>
        <dbReference type="PROSITE" id="PS50109"/>
    </source>
</evidence>
<dbReference type="Pfam" id="PF02518">
    <property type="entry name" value="HATPase_c"/>
    <property type="match status" value="1"/>
</dbReference>
<dbReference type="SMART" id="SM00387">
    <property type="entry name" value="HATPase_c"/>
    <property type="match status" value="1"/>
</dbReference>
<dbReference type="PANTHER" id="PTHR43065">
    <property type="entry name" value="SENSOR HISTIDINE KINASE"/>
    <property type="match status" value="1"/>
</dbReference>
<reference evidence="5" key="1">
    <citation type="journal article" date="2021" name="Front. Microbiol.">
        <title>Comprehensive Comparative Genomics and Phenotyping of Methylobacterium Species.</title>
        <authorList>
            <person name="Alessa O."/>
            <person name="Ogura Y."/>
            <person name="Fujitani Y."/>
            <person name="Takami H."/>
            <person name="Hayashi T."/>
            <person name="Sahin N."/>
            <person name="Tani A."/>
        </authorList>
    </citation>
    <scope>NUCLEOTIDE SEQUENCE</scope>
    <source>
        <strain evidence="5">NBRC 15689</strain>
    </source>
</reference>
<dbReference type="SUPFAM" id="SSF55874">
    <property type="entry name" value="ATPase domain of HSP90 chaperone/DNA topoisomerase II/histidine kinase"/>
    <property type="match status" value="1"/>
</dbReference>
<reference evidence="5" key="2">
    <citation type="submission" date="2021-08" db="EMBL/GenBank/DDBJ databases">
        <authorList>
            <person name="Tani A."/>
            <person name="Ola A."/>
            <person name="Ogura Y."/>
            <person name="Katsura K."/>
            <person name="Hayashi T."/>
        </authorList>
    </citation>
    <scope>NUCLEOTIDE SEQUENCE</scope>
    <source>
        <strain evidence="5">NBRC 15689</strain>
    </source>
</reference>
<comment type="catalytic activity">
    <reaction evidence="1">
        <text>ATP + protein L-histidine = ADP + protein N-phospho-L-histidine.</text>
        <dbReference type="EC" id="2.7.13.3"/>
    </reaction>
</comment>
<keyword evidence="6" id="KW-1185">Reference proteome</keyword>
<evidence type="ECO:0000256" key="3">
    <source>
        <dbReference type="SAM" id="Coils"/>
    </source>
</evidence>
<dbReference type="CDD" id="cd12914">
    <property type="entry name" value="PDC1_DGC_like"/>
    <property type="match status" value="1"/>
</dbReference>
<dbReference type="CDD" id="cd12915">
    <property type="entry name" value="PDC2_DGC_like"/>
    <property type="match status" value="1"/>
</dbReference>
<dbReference type="InterPro" id="IPR005467">
    <property type="entry name" value="His_kinase_dom"/>
</dbReference>
<dbReference type="PRINTS" id="PR00344">
    <property type="entry name" value="BCTRLSENSOR"/>
</dbReference>
<evidence type="ECO:0000256" key="1">
    <source>
        <dbReference type="ARBA" id="ARBA00000085"/>
    </source>
</evidence>
<organism evidence="5 6">
    <name type="scientific">Methylobacterium organophilum</name>
    <dbReference type="NCBI Taxonomy" id="410"/>
    <lineage>
        <taxon>Bacteria</taxon>
        <taxon>Pseudomonadati</taxon>
        <taxon>Pseudomonadota</taxon>
        <taxon>Alphaproteobacteria</taxon>
        <taxon>Hyphomicrobiales</taxon>
        <taxon>Methylobacteriaceae</taxon>
        <taxon>Methylobacterium</taxon>
    </lineage>
</organism>
<evidence type="ECO:0000313" key="5">
    <source>
        <dbReference type="EMBL" id="GJE27032.1"/>
    </source>
</evidence>
<keyword evidence="3" id="KW-0175">Coiled coil</keyword>
<accession>A0ABQ4T8W8</accession>
<comment type="caution">
    <text evidence="5">The sequence shown here is derived from an EMBL/GenBank/DDBJ whole genome shotgun (WGS) entry which is preliminary data.</text>
</comment>